<dbReference type="Proteomes" id="UP000291469">
    <property type="component" value="Chromosome"/>
</dbReference>
<evidence type="ECO:0000259" key="4">
    <source>
        <dbReference type="PROSITE" id="PS51898"/>
    </source>
</evidence>
<proteinExistence type="inferred from homology"/>
<name>A0A411YBE0_9ACTN</name>
<dbReference type="PANTHER" id="PTHR30349">
    <property type="entry name" value="PHAGE INTEGRASE-RELATED"/>
    <property type="match status" value="1"/>
</dbReference>
<organism evidence="5 6">
    <name type="scientific">Egibacter rhizosphaerae</name>
    <dbReference type="NCBI Taxonomy" id="1670831"/>
    <lineage>
        <taxon>Bacteria</taxon>
        <taxon>Bacillati</taxon>
        <taxon>Actinomycetota</taxon>
        <taxon>Nitriliruptoria</taxon>
        <taxon>Egibacterales</taxon>
        <taxon>Egibacteraceae</taxon>
        <taxon>Egibacter</taxon>
    </lineage>
</organism>
<comment type="similarity">
    <text evidence="1">Belongs to the 'phage' integrase family.</text>
</comment>
<dbReference type="AlphaFoldDB" id="A0A411YBE0"/>
<feature type="domain" description="Tyr recombinase" evidence="4">
    <location>
        <begin position="99"/>
        <end position="298"/>
    </location>
</feature>
<dbReference type="PANTHER" id="PTHR30349:SF41">
    <property type="entry name" value="INTEGRASE_RECOMBINASE PROTEIN MJ0367-RELATED"/>
    <property type="match status" value="1"/>
</dbReference>
<accession>A0A411YBE0</accession>
<evidence type="ECO:0000256" key="2">
    <source>
        <dbReference type="ARBA" id="ARBA00023125"/>
    </source>
</evidence>
<gene>
    <name evidence="5" type="ORF">ER308_02485</name>
</gene>
<dbReference type="InterPro" id="IPR050090">
    <property type="entry name" value="Tyrosine_recombinase_XerCD"/>
</dbReference>
<keyword evidence="3" id="KW-0233">DNA recombination</keyword>
<dbReference type="PROSITE" id="PS51898">
    <property type="entry name" value="TYR_RECOMBINASE"/>
    <property type="match status" value="1"/>
</dbReference>
<dbReference type="EMBL" id="CP036402">
    <property type="protein sequence ID" value="QBI18541.1"/>
    <property type="molecule type" value="Genomic_DNA"/>
</dbReference>
<dbReference type="InterPro" id="IPR013762">
    <property type="entry name" value="Integrase-like_cat_sf"/>
</dbReference>
<keyword evidence="2" id="KW-0238">DNA-binding</keyword>
<reference evidence="5 6" key="1">
    <citation type="submission" date="2019-01" db="EMBL/GenBank/DDBJ databases">
        <title>Egibacter rhizosphaerae EGI 80759T.</title>
        <authorList>
            <person name="Chen D.-D."/>
            <person name="Tian Y."/>
            <person name="Jiao J.-Y."/>
            <person name="Zhang X.-T."/>
            <person name="Zhang Y.-G."/>
            <person name="Zhang Y."/>
            <person name="Xiao M."/>
            <person name="Shu W.-S."/>
            <person name="Li W.-J."/>
        </authorList>
    </citation>
    <scope>NUCLEOTIDE SEQUENCE [LARGE SCALE GENOMIC DNA]</scope>
    <source>
        <strain evidence="5 6">EGI 80759</strain>
    </source>
</reference>
<evidence type="ECO:0000313" key="5">
    <source>
        <dbReference type="EMBL" id="QBI18541.1"/>
    </source>
</evidence>
<dbReference type="InterPro" id="IPR002104">
    <property type="entry name" value="Integrase_catalytic"/>
</dbReference>
<dbReference type="SUPFAM" id="SSF56349">
    <property type="entry name" value="DNA breaking-rejoining enzymes"/>
    <property type="match status" value="1"/>
</dbReference>
<sequence>MSPLAAALADYLAVRRVMGYKLERAGKLLAQFVCYLDAADITTVTVDHALAWATLPADGSVNWWAHRLSVVRGFATYLATIDPTTEVPPSDLLAYRKRRATPFLYSNDDIAALLAATQTLSGPLRRSTYQTLLGLLVVTGMRIGEAIGLDRSDVDARAGLLMVRSTKFGKDRQLPLHASTTQALTRYLTYRDRLFPQPETTAVFISTAGTRLRYCNVHWTFQKLIDHAGLEPRSSSCRPRIHDLRHSFAVHTMLEAYRSAADVQAHLPLLSTYLGHVHPANTYWYLSAAPELLALAGQRLEDLEGGR</sequence>
<keyword evidence="6" id="KW-1185">Reference proteome</keyword>
<dbReference type="GO" id="GO:0006310">
    <property type="term" value="P:DNA recombination"/>
    <property type="evidence" value="ECO:0007669"/>
    <property type="project" value="UniProtKB-KW"/>
</dbReference>
<evidence type="ECO:0000256" key="3">
    <source>
        <dbReference type="ARBA" id="ARBA00023172"/>
    </source>
</evidence>
<dbReference type="KEGG" id="erz:ER308_02485"/>
<dbReference type="OrthoDB" id="4137935at2"/>
<dbReference type="GO" id="GO:0015074">
    <property type="term" value="P:DNA integration"/>
    <property type="evidence" value="ECO:0007669"/>
    <property type="project" value="InterPro"/>
</dbReference>
<dbReference type="InterPro" id="IPR011010">
    <property type="entry name" value="DNA_brk_join_enz"/>
</dbReference>
<dbReference type="GO" id="GO:0003677">
    <property type="term" value="F:DNA binding"/>
    <property type="evidence" value="ECO:0007669"/>
    <property type="project" value="UniProtKB-KW"/>
</dbReference>
<dbReference type="Gene3D" id="1.10.443.10">
    <property type="entry name" value="Intergrase catalytic core"/>
    <property type="match status" value="1"/>
</dbReference>
<dbReference type="Pfam" id="PF00589">
    <property type="entry name" value="Phage_integrase"/>
    <property type="match status" value="1"/>
</dbReference>
<evidence type="ECO:0000313" key="6">
    <source>
        <dbReference type="Proteomes" id="UP000291469"/>
    </source>
</evidence>
<dbReference type="RefSeq" id="WP_131153539.1">
    <property type="nucleotide sequence ID" value="NZ_CP036402.1"/>
</dbReference>
<evidence type="ECO:0000256" key="1">
    <source>
        <dbReference type="ARBA" id="ARBA00008857"/>
    </source>
</evidence>
<protein>
    <submittedName>
        <fullName evidence="5">Integrase</fullName>
    </submittedName>
</protein>